<gene>
    <name evidence="11" type="ORF">BDY21DRAFT_184967</name>
</gene>
<evidence type="ECO:0000256" key="2">
    <source>
        <dbReference type="ARBA" id="ARBA00020672"/>
    </source>
</evidence>
<dbReference type="SUPFAM" id="SSF53474">
    <property type="entry name" value="alpha/beta-Hydrolases"/>
    <property type="match status" value="1"/>
</dbReference>
<evidence type="ECO:0000256" key="5">
    <source>
        <dbReference type="ARBA" id="ARBA00024741"/>
    </source>
</evidence>
<feature type="compositionally biased region" description="Basic and acidic residues" evidence="9">
    <location>
        <begin position="201"/>
        <end position="215"/>
    </location>
</feature>
<dbReference type="EMBL" id="MU001674">
    <property type="protein sequence ID" value="KAF2460111.1"/>
    <property type="molecule type" value="Genomic_DNA"/>
</dbReference>
<dbReference type="PIRSF" id="PIRSF022950">
    <property type="entry name" value="PPase_methylesterase_euk"/>
    <property type="match status" value="1"/>
</dbReference>
<dbReference type="Pfam" id="PF12697">
    <property type="entry name" value="Abhydrolase_6"/>
    <property type="match status" value="1"/>
</dbReference>
<proteinExistence type="inferred from homology"/>
<evidence type="ECO:0000256" key="9">
    <source>
        <dbReference type="SAM" id="MobiDB-lite"/>
    </source>
</evidence>
<feature type="active site" evidence="8">
    <location>
        <position position="280"/>
    </location>
</feature>
<name>A0A6A6P7Y4_9PEZI</name>
<comment type="function">
    <text evidence="5">Demethylates proteins that have been reversibly carboxymethylated. Demethylates the phosphatase PP2A catalytic subunit.</text>
</comment>
<dbReference type="PANTHER" id="PTHR14189:SF0">
    <property type="entry name" value="PROTEIN PHOSPHATASE METHYLESTERASE 1"/>
    <property type="match status" value="1"/>
</dbReference>
<keyword evidence="3 7" id="KW-0719">Serine esterase</keyword>
<dbReference type="PANTHER" id="PTHR14189">
    <property type="entry name" value="PROTEIN PHOSPHATASE METHYLESTERASE-1 RELATED"/>
    <property type="match status" value="1"/>
</dbReference>
<feature type="domain" description="AB hydrolase-1" evidence="10">
    <location>
        <begin position="151"/>
        <end position="427"/>
    </location>
</feature>
<dbReference type="Proteomes" id="UP000799766">
    <property type="component" value="Unassembled WGS sequence"/>
</dbReference>
<sequence>MSDLARQFAKAKLNALPSSPPTHAAIPSTSQEATSPIDEDSSSASSMSSTGTVRPSSSQKPAAPVRWSDFFAQELWIETTFAAPAPAPPGGSNDNGGESSAGAGAGSMAAPPRPQSGAAAPAEAPHQTGLTQRAKYHAYATPPATPSSQLLILHHGAGSSALTFALFAREVRRVMPDVGIVAVDAREHGSVVYAPDADNGGDGRRGGGPGPERDTDLSLRNLAADFVRMVPLVLDRLGVPSGARMPATVLVGHSLGGAVVTDVCARGGLGPAVLGFAVVDVVEGSAVEALASMNSYLATRPRVFASLDEAVGWHVRSRTVRNVESARASVPGVLVKVDGEDEDASGDGGPWRWKTGLERTQSYWWDWFEGMSGKFLRAKGAKLLLLAGTDRLDKELMIGQMQGKFQLQVFPDAGHFVQEDLPQRTAELIVEFLKRNDRSTLVLPPKVSDLLAQGKKV</sequence>
<evidence type="ECO:0000256" key="3">
    <source>
        <dbReference type="ARBA" id="ARBA00022487"/>
    </source>
</evidence>
<comment type="catalytic activity">
    <reaction evidence="6">
        <text>[phosphatase 2A protein]-C-terminal L-leucine methyl ester + H2O = [phosphatase 2A protein]-C-terminal L-leucine + methanol + H(+)</text>
        <dbReference type="Rhea" id="RHEA:48548"/>
        <dbReference type="Rhea" id="RHEA-COMP:12134"/>
        <dbReference type="Rhea" id="RHEA-COMP:12135"/>
        <dbReference type="ChEBI" id="CHEBI:15377"/>
        <dbReference type="ChEBI" id="CHEBI:15378"/>
        <dbReference type="ChEBI" id="CHEBI:17790"/>
        <dbReference type="ChEBI" id="CHEBI:90516"/>
        <dbReference type="ChEBI" id="CHEBI:90517"/>
        <dbReference type="EC" id="3.1.1.89"/>
    </reaction>
</comment>
<feature type="compositionally biased region" description="Polar residues" evidence="9">
    <location>
        <begin position="50"/>
        <end position="60"/>
    </location>
</feature>
<dbReference type="GO" id="GO:0051723">
    <property type="term" value="F:protein methylesterase activity"/>
    <property type="evidence" value="ECO:0007669"/>
    <property type="project" value="UniProtKB-EC"/>
</dbReference>
<dbReference type="InterPro" id="IPR016812">
    <property type="entry name" value="PPase_methylesterase_euk"/>
</dbReference>
<feature type="region of interest" description="Disordered" evidence="9">
    <location>
        <begin position="1"/>
        <end position="65"/>
    </location>
</feature>
<comment type="similarity">
    <text evidence="1 7">Belongs to the AB hydrolase superfamily.</text>
</comment>
<evidence type="ECO:0000256" key="1">
    <source>
        <dbReference type="ARBA" id="ARBA00008645"/>
    </source>
</evidence>
<dbReference type="AlphaFoldDB" id="A0A6A6P7Y4"/>
<evidence type="ECO:0000313" key="12">
    <source>
        <dbReference type="Proteomes" id="UP000799766"/>
    </source>
</evidence>
<feature type="active site" evidence="8">
    <location>
        <position position="415"/>
    </location>
</feature>
<organism evidence="11 12">
    <name type="scientific">Lineolata rhizophorae</name>
    <dbReference type="NCBI Taxonomy" id="578093"/>
    <lineage>
        <taxon>Eukaryota</taxon>
        <taxon>Fungi</taxon>
        <taxon>Dikarya</taxon>
        <taxon>Ascomycota</taxon>
        <taxon>Pezizomycotina</taxon>
        <taxon>Dothideomycetes</taxon>
        <taxon>Dothideomycetes incertae sedis</taxon>
        <taxon>Lineolatales</taxon>
        <taxon>Lineolataceae</taxon>
        <taxon>Lineolata</taxon>
    </lineage>
</organism>
<feature type="region of interest" description="Disordered" evidence="9">
    <location>
        <begin position="82"/>
        <end position="130"/>
    </location>
</feature>
<evidence type="ECO:0000256" key="8">
    <source>
        <dbReference type="PIRSR" id="PIRSR022950-1"/>
    </source>
</evidence>
<evidence type="ECO:0000256" key="4">
    <source>
        <dbReference type="ARBA" id="ARBA00022801"/>
    </source>
</evidence>
<feature type="region of interest" description="Disordered" evidence="9">
    <location>
        <begin position="192"/>
        <end position="215"/>
    </location>
</feature>
<keyword evidence="4 7" id="KW-0378">Hydrolase</keyword>
<dbReference type="EC" id="3.1.1.-" evidence="7"/>
<dbReference type="OrthoDB" id="194865at2759"/>
<dbReference type="InterPro" id="IPR029058">
    <property type="entry name" value="AB_hydrolase_fold"/>
</dbReference>
<evidence type="ECO:0000313" key="11">
    <source>
        <dbReference type="EMBL" id="KAF2460111.1"/>
    </source>
</evidence>
<reference evidence="11" key="1">
    <citation type="journal article" date="2020" name="Stud. Mycol.">
        <title>101 Dothideomycetes genomes: a test case for predicting lifestyles and emergence of pathogens.</title>
        <authorList>
            <person name="Haridas S."/>
            <person name="Albert R."/>
            <person name="Binder M."/>
            <person name="Bloem J."/>
            <person name="Labutti K."/>
            <person name="Salamov A."/>
            <person name="Andreopoulos B."/>
            <person name="Baker S."/>
            <person name="Barry K."/>
            <person name="Bills G."/>
            <person name="Bluhm B."/>
            <person name="Cannon C."/>
            <person name="Castanera R."/>
            <person name="Culley D."/>
            <person name="Daum C."/>
            <person name="Ezra D."/>
            <person name="Gonzalez J."/>
            <person name="Henrissat B."/>
            <person name="Kuo A."/>
            <person name="Liang C."/>
            <person name="Lipzen A."/>
            <person name="Lutzoni F."/>
            <person name="Magnuson J."/>
            <person name="Mondo S."/>
            <person name="Nolan M."/>
            <person name="Ohm R."/>
            <person name="Pangilinan J."/>
            <person name="Park H.-J."/>
            <person name="Ramirez L."/>
            <person name="Alfaro M."/>
            <person name="Sun H."/>
            <person name="Tritt A."/>
            <person name="Yoshinaga Y."/>
            <person name="Zwiers L.-H."/>
            <person name="Turgeon B."/>
            <person name="Goodwin S."/>
            <person name="Spatafora J."/>
            <person name="Crous P."/>
            <person name="Grigoriev I."/>
        </authorList>
    </citation>
    <scope>NUCLEOTIDE SEQUENCE</scope>
    <source>
        <strain evidence="11">ATCC 16933</strain>
    </source>
</reference>
<accession>A0A6A6P7Y4</accession>
<keyword evidence="12" id="KW-1185">Reference proteome</keyword>
<feature type="compositionally biased region" description="Low complexity" evidence="9">
    <location>
        <begin position="90"/>
        <end position="110"/>
    </location>
</feature>
<dbReference type="InterPro" id="IPR000073">
    <property type="entry name" value="AB_hydrolase_1"/>
</dbReference>
<evidence type="ECO:0000259" key="10">
    <source>
        <dbReference type="Pfam" id="PF12697"/>
    </source>
</evidence>
<evidence type="ECO:0000256" key="6">
    <source>
        <dbReference type="ARBA" id="ARBA00049203"/>
    </source>
</evidence>
<evidence type="ECO:0000256" key="7">
    <source>
        <dbReference type="PIRNR" id="PIRNR022950"/>
    </source>
</evidence>
<protein>
    <recommendedName>
        <fullName evidence="2 7">Protein phosphatase methylesterase 1</fullName>
        <shortName evidence="7">PME-1</shortName>
        <ecNumber evidence="7">3.1.1.-</ecNumber>
    </recommendedName>
</protein>
<dbReference type="Gene3D" id="3.40.50.1820">
    <property type="entry name" value="alpha/beta hydrolase"/>
    <property type="match status" value="1"/>
</dbReference>
<feature type="active site" evidence="8">
    <location>
        <position position="254"/>
    </location>
</feature>